<dbReference type="Proteomes" id="UP000596742">
    <property type="component" value="Unassembled WGS sequence"/>
</dbReference>
<dbReference type="EMBL" id="UYJE01009084">
    <property type="protein sequence ID" value="VDI69826.1"/>
    <property type="molecule type" value="Genomic_DNA"/>
</dbReference>
<evidence type="ECO:0000313" key="1">
    <source>
        <dbReference type="EMBL" id="VDI69826.1"/>
    </source>
</evidence>
<comment type="caution">
    <text evidence="1">The sequence shown here is derived from an EMBL/GenBank/DDBJ whole genome shotgun (WGS) entry which is preliminary data.</text>
</comment>
<reference evidence="1" key="1">
    <citation type="submission" date="2018-11" db="EMBL/GenBank/DDBJ databases">
        <authorList>
            <person name="Alioto T."/>
            <person name="Alioto T."/>
        </authorList>
    </citation>
    <scope>NUCLEOTIDE SEQUENCE</scope>
</reference>
<dbReference type="OrthoDB" id="6145496at2759"/>
<evidence type="ECO:0008006" key="3">
    <source>
        <dbReference type="Google" id="ProtNLM"/>
    </source>
</evidence>
<dbReference type="PANTHER" id="PTHR47331">
    <property type="entry name" value="PHD-TYPE DOMAIN-CONTAINING PROTEIN"/>
    <property type="match status" value="1"/>
</dbReference>
<dbReference type="PANTHER" id="PTHR47331:SF1">
    <property type="entry name" value="GAG-LIKE PROTEIN"/>
    <property type="match status" value="1"/>
</dbReference>
<dbReference type="AlphaFoldDB" id="A0A8B6GW56"/>
<protein>
    <recommendedName>
        <fullName evidence="3">Reverse transcriptase domain-containing protein</fullName>
    </recommendedName>
</protein>
<sequence>MNVLISHKQENCDLEEFLKLESLGIDEKEVDTQLIDVMETFAESSITKQNGKYVSKLPWKENYPEFLTNKDFAKRRTENVIRRISKDNEMFRMYGDIKADQERRGFIGKVSDETLTENLIHYIPHHAVKKDSTTTPIRIVYNCSCKANSYSASLNDCLAEYPPMMNDLTTMLTRLRMEKYAVTADIEKGFLHI</sequence>
<evidence type="ECO:0000313" key="2">
    <source>
        <dbReference type="Proteomes" id="UP000596742"/>
    </source>
</evidence>
<name>A0A8B6GW56_MYTGA</name>
<accession>A0A8B6GW56</accession>
<organism evidence="1 2">
    <name type="scientific">Mytilus galloprovincialis</name>
    <name type="common">Mediterranean mussel</name>
    <dbReference type="NCBI Taxonomy" id="29158"/>
    <lineage>
        <taxon>Eukaryota</taxon>
        <taxon>Metazoa</taxon>
        <taxon>Spiralia</taxon>
        <taxon>Lophotrochozoa</taxon>
        <taxon>Mollusca</taxon>
        <taxon>Bivalvia</taxon>
        <taxon>Autobranchia</taxon>
        <taxon>Pteriomorphia</taxon>
        <taxon>Mytilida</taxon>
        <taxon>Mytiloidea</taxon>
        <taxon>Mytilidae</taxon>
        <taxon>Mytilinae</taxon>
        <taxon>Mytilus</taxon>
    </lineage>
</organism>
<gene>
    <name evidence="1" type="ORF">MGAL_10B061462</name>
</gene>
<proteinExistence type="predicted"/>
<keyword evidence="2" id="KW-1185">Reference proteome</keyword>